<organism evidence="2 3">
    <name type="scientific">Actinocrispum wychmicini</name>
    <dbReference type="NCBI Taxonomy" id="1213861"/>
    <lineage>
        <taxon>Bacteria</taxon>
        <taxon>Bacillati</taxon>
        <taxon>Actinomycetota</taxon>
        <taxon>Actinomycetes</taxon>
        <taxon>Pseudonocardiales</taxon>
        <taxon>Pseudonocardiaceae</taxon>
        <taxon>Actinocrispum</taxon>
    </lineage>
</organism>
<evidence type="ECO:0000256" key="1">
    <source>
        <dbReference type="SAM" id="MobiDB-lite"/>
    </source>
</evidence>
<comment type="caution">
    <text evidence="2">The sequence shown here is derived from an EMBL/GenBank/DDBJ whole genome shotgun (WGS) entry which is preliminary data.</text>
</comment>
<dbReference type="EMBL" id="SLWS01000008">
    <property type="protein sequence ID" value="TCO54754.1"/>
    <property type="molecule type" value="Genomic_DNA"/>
</dbReference>
<feature type="region of interest" description="Disordered" evidence="1">
    <location>
        <begin position="165"/>
        <end position="186"/>
    </location>
</feature>
<dbReference type="Proteomes" id="UP000295680">
    <property type="component" value="Unassembled WGS sequence"/>
</dbReference>
<keyword evidence="3" id="KW-1185">Reference proteome</keyword>
<protein>
    <submittedName>
        <fullName evidence="2">Uncharacterized protein</fullName>
    </submittedName>
</protein>
<feature type="region of interest" description="Disordered" evidence="1">
    <location>
        <begin position="36"/>
        <end position="98"/>
    </location>
</feature>
<feature type="compositionally biased region" description="Basic and acidic residues" evidence="1">
    <location>
        <begin position="44"/>
        <end position="66"/>
    </location>
</feature>
<dbReference type="AlphaFoldDB" id="A0A4R2J829"/>
<gene>
    <name evidence="2" type="ORF">EV192_10842</name>
</gene>
<reference evidence="2 3" key="1">
    <citation type="submission" date="2019-03" db="EMBL/GenBank/DDBJ databases">
        <title>Genomic Encyclopedia of Type Strains, Phase IV (KMG-IV): sequencing the most valuable type-strain genomes for metagenomic binning, comparative biology and taxonomic classification.</title>
        <authorList>
            <person name="Goeker M."/>
        </authorList>
    </citation>
    <scope>NUCLEOTIDE SEQUENCE [LARGE SCALE GENOMIC DNA]</scope>
    <source>
        <strain evidence="2 3">DSM 45934</strain>
    </source>
</reference>
<feature type="region of interest" description="Disordered" evidence="1">
    <location>
        <begin position="110"/>
        <end position="138"/>
    </location>
</feature>
<proteinExistence type="predicted"/>
<name>A0A4R2J829_9PSEU</name>
<accession>A0A4R2J829</accession>
<feature type="compositionally biased region" description="Low complexity" evidence="1">
    <location>
        <begin position="88"/>
        <end position="98"/>
    </location>
</feature>
<sequence length="222" mass="24371">MCPGSNLCEEVRARTTNLARVVSPSRVAWAKPIASARWGPHPRNPREVRLRDPTRSGSDTDRKTKLDPTWQMRFPWAGHTGGRRHDQTTQPHQQNTTTDSLLAACPSGERPIFWDSAQPDRGRELSRSSVGSVTSEGARLGGRDAIDQQTAQPSSYVGCTTVVREGRTRSAQETTSKPTIPMPSGTRTLCWARHSRAPTVIRLLAMKTASGVWGSSGESSWL</sequence>
<evidence type="ECO:0000313" key="2">
    <source>
        <dbReference type="EMBL" id="TCO54754.1"/>
    </source>
</evidence>
<evidence type="ECO:0000313" key="3">
    <source>
        <dbReference type="Proteomes" id="UP000295680"/>
    </source>
</evidence>